<sequence length="228" mass="26388">MNIIPFLKLVFFRQLYQSSRLLLFTYKFWKAILGIYTNTTELFRICANAADESGLTADWYQSELTEEETDSIDSDRAPLLNRELLRDVHVSVDSVFCVDRSILYSSKLVMERRALESLECDLDGITQTILYKKNFPENGSTRTPSAIVLHYCLTQIRASYNLANEINDRATTKFDSNNKLHEKKLLELWNLLMPNEQLEGRYSEQWTKIGFQGKDPATDFRGMGNNQS</sequence>
<organism evidence="1 2">
    <name type="scientific">Cetraspora pellucida</name>
    <dbReference type="NCBI Taxonomy" id="1433469"/>
    <lineage>
        <taxon>Eukaryota</taxon>
        <taxon>Fungi</taxon>
        <taxon>Fungi incertae sedis</taxon>
        <taxon>Mucoromycota</taxon>
        <taxon>Glomeromycotina</taxon>
        <taxon>Glomeromycetes</taxon>
        <taxon>Diversisporales</taxon>
        <taxon>Gigasporaceae</taxon>
        <taxon>Cetraspora</taxon>
    </lineage>
</organism>
<proteinExistence type="predicted"/>
<keyword evidence="2" id="KW-1185">Reference proteome</keyword>
<accession>A0ACA9LP87</accession>
<reference evidence="1" key="1">
    <citation type="submission" date="2021-06" db="EMBL/GenBank/DDBJ databases">
        <authorList>
            <person name="Kallberg Y."/>
            <person name="Tangrot J."/>
            <person name="Rosling A."/>
        </authorList>
    </citation>
    <scope>NUCLEOTIDE SEQUENCE</scope>
    <source>
        <strain evidence="1">28 12/20/2015</strain>
    </source>
</reference>
<evidence type="ECO:0000313" key="2">
    <source>
        <dbReference type="Proteomes" id="UP000789366"/>
    </source>
</evidence>
<dbReference type="EMBL" id="CAJVPW010004257">
    <property type="protein sequence ID" value="CAG8537615.1"/>
    <property type="molecule type" value="Genomic_DNA"/>
</dbReference>
<protein>
    <submittedName>
        <fullName evidence="1">17749_t:CDS:1</fullName>
    </submittedName>
</protein>
<evidence type="ECO:0000313" key="1">
    <source>
        <dbReference type="EMBL" id="CAG8537615.1"/>
    </source>
</evidence>
<comment type="caution">
    <text evidence="1">The sequence shown here is derived from an EMBL/GenBank/DDBJ whole genome shotgun (WGS) entry which is preliminary data.</text>
</comment>
<dbReference type="Proteomes" id="UP000789366">
    <property type="component" value="Unassembled WGS sequence"/>
</dbReference>
<gene>
    <name evidence="1" type="ORF">SPELUC_LOCUS4653</name>
</gene>
<name>A0ACA9LP87_9GLOM</name>